<keyword evidence="2" id="KW-1134">Transmembrane beta strand</keyword>
<dbReference type="HOGENOM" id="CLU_016343_0_0_5"/>
<proteinExistence type="predicted"/>
<dbReference type="RefSeq" id="WP_011477045.1">
    <property type="nucleotide sequence ID" value="NC_007940.1"/>
</dbReference>
<dbReference type="eggNOG" id="COG4625">
    <property type="taxonomic scope" value="Bacteria"/>
</dbReference>
<feature type="domain" description="Autotransporter" evidence="6">
    <location>
        <begin position="587"/>
        <end position="669"/>
    </location>
</feature>
<dbReference type="AlphaFoldDB" id="Q1RJM8"/>
<gene>
    <name evidence="7" type="ordered locus">RBE_0355</name>
</gene>
<evidence type="ECO:0000313" key="7">
    <source>
        <dbReference type="EMBL" id="ABE04436.1"/>
    </source>
</evidence>
<dbReference type="InterPro" id="IPR005546">
    <property type="entry name" value="Autotransporte_beta"/>
</dbReference>
<evidence type="ECO:0000256" key="2">
    <source>
        <dbReference type="ARBA" id="ARBA00022452"/>
    </source>
</evidence>
<accession>Q1RJM8</accession>
<keyword evidence="4" id="KW-0998">Cell outer membrane</keyword>
<dbReference type="InterPro" id="IPR036709">
    <property type="entry name" value="Autotransporte_beta_dom_sf"/>
</dbReference>
<keyword evidence="3" id="KW-0812">Transmembrane</keyword>
<dbReference type="NCBIfam" id="TIGR01414">
    <property type="entry name" value="autotrans_barl"/>
    <property type="match status" value="1"/>
</dbReference>
<dbReference type="Pfam" id="PF03797">
    <property type="entry name" value="Autotransporter"/>
    <property type="match status" value="1"/>
</dbReference>
<evidence type="ECO:0000256" key="5">
    <source>
        <dbReference type="SAM" id="MobiDB-lite"/>
    </source>
</evidence>
<evidence type="ECO:0000256" key="1">
    <source>
        <dbReference type="ARBA" id="ARBA00004442"/>
    </source>
</evidence>
<feature type="compositionally biased region" description="Low complexity" evidence="5">
    <location>
        <begin position="476"/>
        <end position="486"/>
    </location>
</feature>
<feature type="region of interest" description="Disordered" evidence="5">
    <location>
        <begin position="476"/>
        <end position="512"/>
    </location>
</feature>
<feature type="compositionally biased region" description="Basic and acidic residues" evidence="5">
    <location>
        <begin position="1"/>
        <end position="11"/>
    </location>
</feature>
<evidence type="ECO:0000256" key="4">
    <source>
        <dbReference type="ARBA" id="ARBA00023237"/>
    </source>
</evidence>
<dbReference type="SUPFAM" id="SSF103515">
    <property type="entry name" value="Autotransporter"/>
    <property type="match status" value="1"/>
</dbReference>
<dbReference type="KEGG" id="rbe:RBE_0355"/>
<protein>
    <submittedName>
        <fullName evidence="7">Cell surface antigen Sca8</fullName>
    </submittedName>
</protein>
<evidence type="ECO:0000313" key="8">
    <source>
        <dbReference type="Proteomes" id="UP000001951"/>
    </source>
</evidence>
<dbReference type="EMBL" id="CP000087">
    <property type="protein sequence ID" value="ABE04436.1"/>
    <property type="molecule type" value="Genomic_DNA"/>
</dbReference>
<feature type="region of interest" description="Disordered" evidence="5">
    <location>
        <begin position="1"/>
        <end position="20"/>
    </location>
</feature>
<evidence type="ECO:0000259" key="6">
    <source>
        <dbReference type="PROSITE" id="PS51208"/>
    </source>
</evidence>
<reference evidence="7 8" key="1">
    <citation type="journal article" date="2006" name="PLoS Genet.">
        <title>Genome sequence of Rickettsia bellii illuminates the role of amoebae in gene exchanges between intracellular pathogens.</title>
        <authorList>
            <person name="Ogata H."/>
            <person name="La Scola B."/>
            <person name="Audic S."/>
            <person name="Renesto P."/>
            <person name="Blanc G."/>
            <person name="Robert C."/>
            <person name="Fournier P.-E."/>
            <person name="Claverie J.-M."/>
            <person name="Raoult D."/>
        </authorList>
    </citation>
    <scope>NUCLEOTIDE SEQUENCE [LARGE SCALE GENOMIC DNA]</scope>
    <source>
        <strain evidence="7 8">RML369-C</strain>
    </source>
</reference>
<dbReference type="InterPro" id="IPR006315">
    <property type="entry name" value="OM_autotransptr_brl_dom"/>
</dbReference>
<evidence type="ECO:0000256" key="3">
    <source>
        <dbReference type="ARBA" id="ARBA00022692"/>
    </source>
</evidence>
<dbReference type="Proteomes" id="UP000001951">
    <property type="component" value="Chromosome"/>
</dbReference>
<dbReference type="GO" id="GO:0009279">
    <property type="term" value="C:cell outer membrane"/>
    <property type="evidence" value="ECO:0007669"/>
    <property type="project" value="UniProtKB-SubCell"/>
</dbReference>
<organism evidence="7 8">
    <name type="scientific">Rickettsia bellii (strain RML369-C)</name>
    <dbReference type="NCBI Taxonomy" id="336407"/>
    <lineage>
        <taxon>Bacteria</taxon>
        <taxon>Pseudomonadati</taxon>
        <taxon>Pseudomonadota</taxon>
        <taxon>Alphaproteobacteria</taxon>
        <taxon>Rickettsiales</taxon>
        <taxon>Rickettsiaceae</taxon>
        <taxon>Rickettsieae</taxon>
        <taxon>Rickettsia</taxon>
        <taxon>belli group</taxon>
    </lineage>
</organism>
<name>Q1RJM8_RICBR</name>
<dbReference type="PROSITE" id="PS51208">
    <property type="entry name" value="AUTOTRANSPORTER"/>
    <property type="match status" value="1"/>
</dbReference>
<dbReference type="Gene3D" id="2.40.128.130">
    <property type="entry name" value="Autotransporter beta-domain"/>
    <property type="match status" value="1"/>
</dbReference>
<sequence length="669" mass="75516">MEAKLNARNEAAKGQNVLRSAAEREAERAARNIIMNTIKTGGFVPHVAINPEITGANDNFDGIRFFKPILREAPNENIRKEIERTLNKVKENNSPLTLARKVQILETIKANDWHYNKDDIINIPVNPNKALPPVQVKPINVNPTIGYKSGFTVGNNYKIKYFHVRDNIIKEIDVTDNLIEAGRTFELQGIKAFRDKDLTLDQLHEKEILLKNLKEDIRTEVINGVDIVKAVENIQVPRHQKRNNYILYYDNVVDKSEEKNEYKKYLTQAEINAIKDGRGMVLAYQEKALMIKNDMEFLTHQFQNGNLTQQQYDDKMANLVVDKYGEESEYIRSPFKPQPGVTQVTYNVYEEELIKDAKRRAVIAYIDNIERANLINDIRLTIERADGTIENITTDKFGTGIEANPIIPDLSPNPVPVARVITRQGNVEAKEVIVLPENEAVQMLQAQIAELLREKGDLRTLILKLRGLQEQGQNQVQLQAQNQNQGENRRQDQEQTGSSESFKEAEAEELDKEEKAKEEFIILEAQHVDEARIEALEVATMQVAVKEDEKVVATIFNSTQDIYTVSKGTVSSRINSFTGVAAGDEDERVLDKGFWISGTYGISKQGTQKGFIGYRGHTSGGTIGFDIGSDNDKDLVGIAYTRLDSKFKSNGGKLNTNVDSHIVALYGQK</sequence>
<keyword evidence="2" id="KW-0472">Membrane</keyword>
<comment type="subcellular location">
    <subcellularLocation>
        <location evidence="1">Cell outer membrane</location>
    </subcellularLocation>
</comment>